<sequence>MKPISLFALTGALAACVVAAWLWRLNPSTQQQTSLPAAPAAGQRVPAASGGSQPAGVHVAALADGEAAPPDALLQTPEAKAWLQRQAFEQNARRFFAGAAGLDAATRVAQAKAIEADVDAYEQRRQLSAGEAMNLRLGLVQAIEADEGRRAERMAEIVTRYELDAQQREAQWQQQQNQDASFLQYKSREPIVVAEVMAMATIPGGLSRDEYLRQRLQAEREAAMR</sequence>
<keyword evidence="3" id="KW-1185">Reference proteome</keyword>
<comment type="caution">
    <text evidence="2">The sequence shown here is derived from an EMBL/GenBank/DDBJ whole genome shotgun (WGS) entry which is preliminary data.</text>
</comment>
<accession>A0A4R6YQ86</accession>
<proteinExistence type="predicted"/>
<dbReference type="PROSITE" id="PS51257">
    <property type="entry name" value="PROKAR_LIPOPROTEIN"/>
    <property type="match status" value="1"/>
</dbReference>
<dbReference type="OrthoDB" id="5985043at2"/>
<evidence type="ECO:0000313" key="3">
    <source>
        <dbReference type="Proteomes" id="UP000295293"/>
    </source>
</evidence>
<evidence type="ECO:0000313" key="2">
    <source>
        <dbReference type="EMBL" id="TDR40045.1"/>
    </source>
</evidence>
<organism evidence="2 3">
    <name type="scientific">Tahibacter aquaticus</name>
    <dbReference type="NCBI Taxonomy" id="520092"/>
    <lineage>
        <taxon>Bacteria</taxon>
        <taxon>Pseudomonadati</taxon>
        <taxon>Pseudomonadota</taxon>
        <taxon>Gammaproteobacteria</taxon>
        <taxon>Lysobacterales</taxon>
        <taxon>Rhodanobacteraceae</taxon>
        <taxon>Tahibacter</taxon>
    </lineage>
</organism>
<feature type="region of interest" description="Disordered" evidence="1">
    <location>
        <begin position="33"/>
        <end position="52"/>
    </location>
</feature>
<reference evidence="2 3" key="1">
    <citation type="submission" date="2019-03" db="EMBL/GenBank/DDBJ databases">
        <title>Genomic Encyclopedia of Type Strains, Phase IV (KMG-IV): sequencing the most valuable type-strain genomes for metagenomic binning, comparative biology and taxonomic classification.</title>
        <authorList>
            <person name="Goeker M."/>
        </authorList>
    </citation>
    <scope>NUCLEOTIDE SEQUENCE [LARGE SCALE GENOMIC DNA]</scope>
    <source>
        <strain evidence="2 3">DSM 21667</strain>
    </source>
</reference>
<evidence type="ECO:0000256" key="1">
    <source>
        <dbReference type="SAM" id="MobiDB-lite"/>
    </source>
</evidence>
<feature type="compositionally biased region" description="Low complexity" evidence="1">
    <location>
        <begin position="36"/>
        <end position="48"/>
    </location>
</feature>
<dbReference type="Proteomes" id="UP000295293">
    <property type="component" value="Unassembled WGS sequence"/>
</dbReference>
<dbReference type="RefSeq" id="WP_133820535.1">
    <property type="nucleotide sequence ID" value="NZ_SNZH01000014.1"/>
</dbReference>
<protein>
    <submittedName>
        <fullName evidence="2">Uncharacterized protein</fullName>
    </submittedName>
</protein>
<dbReference type="AlphaFoldDB" id="A0A4R6YQ86"/>
<name>A0A4R6YQ86_9GAMM</name>
<gene>
    <name evidence="2" type="ORF">DFR29_11497</name>
</gene>
<dbReference type="EMBL" id="SNZH01000014">
    <property type="protein sequence ID" value="TDR40045.1"/>
    <property type="molecule type" value="Genomic_DNA"/>
</dbReference>